<reference evidence="3 4" key="1">
    <citation type="journal article" date="2013" name="PLoS Genet.">
        <title>Expanding the Marine Virosphere Using Metagenomics.</title>
        <authorList>
            <person name="Mizuno C.M."/>
            <person name="Rodriguez-Valera F."/>
            <person name="Kimes N.E."/>
            <person name="Ghai R."/>
        </authorList>
    </citation>
    <scope>NUCLEOTIDE SEQUENCE [LARGE SCALE GENOMIC DNA]</scope>
    <source>
        <strain evidence="3">UvMED-CGR-U-MedDCM-OCT-S31-C1</strain>
    </source>
</reference>
<dbReference type="Pfam" id="PF21703">
    <property type="entry name" value="Gp10A-like"/>
    <property type="match status" value="1"/>
</dbReference>
<feature type="compositionally biased region" description="Polar residues" evidence="1">
    <location>
        <begin position="1"/>
        <end position="10"/>
    </location>
</feature>
<dbReference type="InterPro" id="IPR049301">
    <property type="entry name" value="Capsid_Gp10A/Gp10B-like_dom"/>
</dbReference>
<dbReference type="Proteomes" id="UP000505271">
    <property type="component" value="Segment"/>
</dbReference>
<evidence type="ECO:0000259" key="2">
    <source>
        <dbReference type="Pfam" id="PF21703"/>
    </source>
</evidence>
<sequence length="354" mass="38824">MSISFDTSPPNAALARSGQIQGTGGSWGHTTSLDGWRALFLKLGSTEVLDAFLRNCVFKGKTRERNIRGGKSVAFPITGRMEATYHQPGRPILGQTNEPSALNERVIELDELMISDIAISQLDELMNYYDVRQYYTKELGRALAYEYDRRVARLIFAGAQDTTEPLNKAINAGRTGFNLELGTDYTGASATNQEKGDALVEAIFDCRVNFEEKDVPTDNLYGVFTPEDYFLISQSSRAINTDFNGANGSNGTIAAGETMRVAGIPIYMSNHVNQAEYTLQSGDKNPDYAQDLSNCKGLIFHRDAVGVVTLLSPSLQMTGPEFRVQFQSDLLVARQAIGMGKLRTECAAAIQIPD</sequence>
<dbReference type="EMBL" id="AP013547">
    <property type="protein sequence ID" value="BAQ94401.1"/>
    <property type="molecule type" value="Genomic_DNA"/>
</dbReference>
<keyword evidence="4" id="KW-1185">Reference proteome</keyword>
<feature type="domain" description="Capsid Gp10A/Gp10B-like" evidence="2">
    <location>
        <begin position="75"/>
        <end position="350"/>
    </location>
</feature>
<evidence type="ECO:0000313" key="4">
    <source>
        <dbReference type="Proteomes" id="UP000505271"/>
    </source>
</evidence>
<organism evidence="3 4">
    <name type="scientific">uncultured phage_MedDCM-OCT-S31-C1</name>
    <dbReference type="NCBI Taxonomy" id="2740800"/>
    <lineage>
        <taxon>Viruses</taxon>
        <taxon>Duplodnaviria</taxon>
        <taxon>Heunggongvirae</taxon>
        <taxon>Uroviricota</taxon>
        <taxon>Caudoviricetes</taxon>
        <taxon>Autographivirales</taxon>
        <taxon>Nohivirus</taxon>
        <taxon>Nohivirus S31C1</taxon>
    </lineage>
</organism>
<name>A0A6S4P7W3_9CAUD</name>
<proteinExistence type="predicted"/>
<dbReference type="RefSeq" id="YP_009777898.1">
    <property type="nucleotide sequence ID" value="NC_047706.1"/>
</dbReference>
<evidence type="ECO:0000256" key="1">
    <source>
        <dbReference type="SAM" id="MobiDB-lite"/>
    </source>
</evidence>
<accession>A0A6S4P7W3</accession>
<dbReference type="KEGG" id="vg:55412064"/>
<evidence type="ECO:0000313" key="3">
    <source>
        <dbReference type="EMBL" id="BAQ94401.1"/>
    </source>
</evidence>
<dbReference type="GeneID" id="55412064"/>
<feature type="region of interest" description="Disordered" evidence="1">
    <location>
        <begin position="1"/>
        <end position="25"/>
    </location>
</feature>
<protein>
    <submittedName>
        <fullName evidence="3">Major capsid protein</fullName>
    </submittedName>
</protein>